<keyword evidence="1" id="KW-0808">Transferase</keyword>
<dbReference type="InterPro" id="IPR036873">
    <property type="entry name" value="Rhodanese-like_dom_sf"/>
</dbReference>
<dbReference type="CDD" id="cd01449">
    <property type="entry name" value="TST_Repeat_2"/>
    <property type="match status" value="1"/>
</dbReference>
<dbReference type="GO" id="GO:0004792">
    <property type="term" value="F:thiosulfate-cyanide sulfurtransferase activity"/>
    <property type="evidence" value="ECO:0007669"/>
    <property type="project" value="TreeGrafter"/>
</dbReference>
<name>R4XBY9_TAPDE</name>
<evidence type="ECO:0000259" key="3">
    <source>
        <dbReference type="PROSITE" id="PS50206"/>
    </source>
</evidence>
<dbReference type="AlphaFoldDB" id="R4XBY9"/>
<accession>R4XBY9</accession>
<dbReference type="STRING" id="1097556.R4XBY9"/>
<dbReference type="SMART" id="SM00450">
    <property type="entry name" value="RHOD"/>
    <property type="match status" value="2"/>
</dbReference>
<reference evidence="4 5" key="1">
    <citation type="journal article" date="2013" name="MBio">
        <title>Genome sequencing of the plant pathogen Taphrina deformans, the causal agent of peach leaf curl.</title>
        <authorList>
            <person name="Cisse O.H."/>
            <person name="Almeida J.M.G.C.F."/>
            <person name="Fonseca A."/>
            <person name="Kumar A.A."/>
            <person name="Salojaervi J."/>
            <person name="Overmyer K."/>
            <person name="Hauser P.M."/>
            <person name="Pagni M."/>
        </authorList>
    </citation>
    <scope>NUCLEOTIDE SEQUENCE [LARGE SCALE GENOMIC DNA]</scope>
    <source>
        <strain evidence="5">PYCC 5710 / ATCC 11124 / CBS 356.35 / IMI 108563 / JCM 9778 / NBRC 8474</strain>
    </source>
</reference>
<dbReference type="SUPFAM" id="SSF52821">
    <property type="entry name" value="Rhodanese/Cell cycle control phosphatase"/>
    <property type="match status" value="2"/>
</dbReference>
<dbReference type="GO" id="GO:0005739">
    <property type="term" value="C:mitochondrion"/>
    <property type="evidence" value="ECO:0007669"/>
    <property type="project" value="TreeGrafter"/>
</dbReference>
<dbReference type="eggNOG" id="KOG1529">
    <property type="taxonomic scope" value="Eukaryota"/>
</dbReference>
<feature type="domain" description="Rhodanese" evidence="3">
    <location>
        <begin position="176"/>
        <end position="285"/>
    </location>
</feature>
<dbReference type="Pfam" id="PF00581">
    <property type="entry name" value="Rhodanese"/>
    <property type="match status" value="1"/>
</dbReference>
<dbReference type="FunFam" id="3.40.250.10:FF:000001">
    <property type="entry name" value="Sulfurtransferase"/>
    <property type="match status" value="1"/>
</dbReference>
<keyword evidence="2" id="KW-0677">Repeat</keyword>
<protein>
    <submittedName>
        <fullName evidence="4">3-mercaptopyruvate sulfurtransferase</fullName>
    </submittedName>
</protein>
<dbReference type="InterPro" id="IPR045078">
    <property type="entry name" value="TST/MPST-like"/>
</dbReference>
<dbReference type="EMBL" id="CAHR02000138">
    <property type="protein sequence ID" value="CCG83324.1"/>
    <property type="molecule type" value="Genomic_DNA"/>
</dbReference>
<dbReference type="Gene3D" id="3.40.250.10">
    <property type="entry name" value="Rhodanese-like domain"/>
    <property type="match status" value="2"/>
</dbReference>
<evidence type="ECO:0000256" key="1">
    <source>
        <dbReference type="ARBA" id="ARBA00022679"/>
    </source>
</evidence>
<feature type="domain" description="Rhodanese" evidence="3">
    <location>
        <begin position="40"/>
        <end position="140"/>
    </location>
</feature>
<dbReference type="CDD" id="cd01448">
    <property type="entry name" value="TST_Repeat_1"/>
    <property type="match status" value="1"/>
</dbReference>
<dbReference type="OrthoDB" id="270167at2759"/>
<dbReference type="VEuPathDB" id="FungiDB:TAPDE_003529"/>
<evidence type="ECO:0000256" key="2">
    <source>
        <dbReference type="ARBA" id="ARBA00022737"/>
    </source>
</evidence>
<gene>
    <name evidence="4" type="ORF">TAPDE_003529</name>
</gene>
<dbReference type="InterPro" id="IPR001763">
    <property type="entry name" value="Rhodanese-like_dom"/>
</dbReference>
<sequence length="296" mass="32076">MRPSSVLQRVLESPFISAKSLVNGSRVPVDATWFMPNVARKGHAEFLANRIPGARFFDVDAVSDGTSPFPHMLPTPSHFSRAMGRLGIRRSDDLCIYDVQGLFAAARVYWTFKVFNHAGSVKILRGGLAAYEKAGLPLESGPVEALQEVEYGDARLDQDMVVQFDEIVKIARKEGSYGDVQVLDARPSARFTGAAKEPREGLESGHVPNSLSLPFSELVSPEGEMIPEEQLRELLHQKGVNLDSPIVATCGSGVTACVIAVSLESIGVQARVYDESWTGYADSSRAGKLPGMIVKG</sequence>
<keyword evidence="5" id="KW-1185">Reference proteome</keyword>
<dbReference type="Proteomes" id="UP000013776">
    <property type="component" value="Unassembled WGS sequence"/>
</dbReference>
<proteinExistence type="predicted"/>
<comment type="caution">
    <text evidence="4">The sequence shown here is derived from an EMBL/GenBank/DDBJ whole genome shotgun (WGS) entry which is preliminary data.</text>
</comment>
<dbReference type="PANTHER" id="PTHR11364:SF27">
    <property type="entry name" value="SULFURTRANSFERASE"/>
    <property type="match status" value="1"/>
</dbReference>
<organism evidence="4 5">
    <name type="scientific">Taphrina deformans (strain PYCC 5710 / ATCC 11124 / CBS 356.35 / IMI 108563 / JCM 9778 / NBRC 8474)</name>
    <name type="common">Peach leaf curl fungus</name>
    <name type="synonym">Lalaria deformans</name>
    <dbReference type="NCBI Taxonomy" id="1097556"/>
    <lineage>
        <taxon>Eukaryota</taxon>
        <taxon>Fungi</taxon>
        <taxon>Dikarya</taxon>
        <taxon>Ascomycota</taxon>
        <taxon>Taphrinomycotina</taxon>
        <taxon>Taphrinomycetes</taxon>
        <taxon>Taphrinales</taxon>
        <taxon>Taphrinaceae</taxon>
        <taxon>Taphrina</taxon>
    </lineage>
</organism>
<dbReference type="PANTHER" id="PTHR11364">
    <property type="entry name" value="THIOSULFATE SULFERTANSFERASE"/>
    <property type="match status" value="1"/>
</dbReference>
<dbReference type="PROSITE" id="PS50206">
    <property type="entry name" value="RHODANESE_3"/>
    <property type="match status" value="2"/>
</dbReference>
<evidence type="ECO:0000313" key="5">
    <source>
        <dbReference type="Proteomes" id="UP000013776"/>
    </source>
</evidence>
<evidence type="ECO:0000313" key="4">
    <source>
        <dbReference type="EMBL" id="CCG83324.1"/>
    </source>
</evidence>